<comment type="caution">
    <text evidence="1">The sequence shown here is derived from an EMBL/GenBank/DDBJ whole genome shotgun (WGS) entry which is preliminary data.</text>
</comment>
<accession>A0A0C2CYD4</accession>
<dbReference type="EMBL" id="JMCC02000116">
    <property type="protein sequence ID" value="KIG12847.1"/>
    <property type="molecule type" value="Genomic_DNA"/>
</dbReference>
<sequence>MSEDRRRHCVFFTKHTEYHLRDAECVGVRDRSSGEWMLKHAALRLMALAIPELPDSEVWIGQRIHFWGRDTDVLTSPVVAVRRPSIDEVFDYVSQARAGMIFENPSSHIKSSLPSPAPAA</sequence>
<evidence type="ECO:0000313" key="2">
    <source>
        <dbReference type="Proteomes" id="UP000031599"/>
    </source>
</evidence>
<organism evidence="1 2">
    <name type="scientific">Enhygromyxa salina</name>
    <dbReference type="NCBI Taxonomy" id="215803"/>
    <lineage>
        <taxon>Bacteria</taxon>
        <taxon>Pseudomonadati</taxon>
        <taxon>Myxococcota</taxon>
        <taxon>Polyangia</taxon>
        <taxon>Nannocystales</taxon>
        <taxon>Nannocystaceae</taxon>
        <taxon>Enhygromyxa</taxon>
    </lineage>
</organism>
<protein>
    <submittedName>
        <fullName evidence="1">Uncharacterized protein</fullName>
    </submittedName>
</protein>
<dbReference type="RefSeq" id="WP_052556889.1">
    <property type="nucleotide sequence ID" value="NZ_JMCC02000116.1"/>
</dbReference>
<dbReference type="AlphaFoldDB" id="A0A0C2CYD4"/>
<dbReference type="Proteomes" id="UP000031599">
    <property type="component" value="Unassembled WGS sequence"/>
</dbReference>
<proteinExistence type="predicted"/>
<evidence type="ECO:0000313" key="1">
    <source>
        <dbReference type="EMBL" id="KIG12847.1"/>
    </source>
</evidence>
<gene>
    <name evidence="1" type="ORF">DB30_00965</name>
</gene>
<name>A0A0C2CYD4_9BACT</name>
<reference evidence="1 2" key="1">
    <citation type="submission" date="2014-12" db="EMBL/GenBank/DDBJ databases">
        <title>Genome assembly of Enhygromyxa salina DSM 15201.</title>
        <authorList>
            <person name="Sharma G."/>
            <person name="Subramanian S."/>
        </authorList>
    </citation>
    <scope>NUCLEOTIDE SEQUENCE [LARGE SCALE GENOMIC DNA]</scope>
    <source>
        <strain evidence="1 2">DSM 15201</strain>
    </source>
</reference>